<feature type="binding site" evidence="8">
    <location>
        <position position="624"/>
    </location>
    <ligand>
        <name>Ca(2+)</name>
        <dbReference type="ChEBI" id="CHEBI:29108"/>
    </ligand>
</feature>
<evidence type="ECO:0000259" key="10">
    <source>
        <dbReference type="PROSITE" id="PS51695"/>
    </source>
</evidence>
<dbReference type="InterPro" id="IPR030400">
    <property type="entry name" value="Sedolisin_dom"/>
</dbReference>
<gene>
    <name evidence="11" type="ORF">M413DRAFT_268272</name>
</gene>
<dbReference type="HOGENOM" id="CLU_013783_3_0_1"/>
<evidence type="ECO:0000313" key="11">
    <source>
        <dbReference type="EMBL" id="KIM47038.1"/>
    </source>
</evidence>
<name>A0A0C2YB35_HEBCY</name>
<dbReference type="Proteomes" id="UP000053424">
    <property type="component" value="Unassembled WGS sequence"/>
</dbReference>
<feature type="binding site" evidence="8">
    <location>
        <position position="650"/>
    </location>
    <ligand>
        <name>Ca(2+)</name>
        <dbReference type="ChEBI" id="CHEBI:29108"/>
    </ligand>
</feature>
<dbReference type="GO" id="GO:0005576">
    <property type="term" value="C:extracellular region"/>
    <property type="evidence" value="ECO:0007669"/>
    <property type="project" value="UniProtKB-SubCell"/>
</dbReference>
<proteinExistence type="predicted"/>
<evidence type="ECO:0000313" key="12">
    <source>
        <dbReference type="Proteomes" id="UP000053424"/>
    </source>
</evidence>
<evidence type="ECO:0000256" key="3">
    <source>
        <dbReference type="ARBA" id="ARBA00022723"/>
    </source>
</evidence>
<keyword evidence="7" id="KW-0865">Zymogen</keyword>
<dbReference type="GO" id="GO:0008240">
    <property type="term" value="F:tripeptidyl-peptidase activity"/>
    <property type="evidence" value="ECO:0007669"/>
    <property type="project" value="TreeGrafter"/>
</dbReference>
<feature type="domain" description="Peptidase S53" evidence="10">
    <location>
        <begin position="238"/>
        <end position="670"/>
    </location>
</feature>
<dbReference type="PANTHER" id="PTHR14218:SF19">
    <property type="entry name" value="SERINE PROTEASE AORO, PUTATIVE (AFU_ORTHOLOGUE AFUA_6G10250)-RELATED"/>
    <property type="match status" value="1"/>
</dbReference>
<keyword evidence="2" id="KW-0645">Protease</keyword>
<evidence type="ECO:0000256" key="7">
    <source>
        <dbReference type="ARBA" id="ARBA00023145"/>
    </source>
</evidence>
<evidence type="ECO:0000256" key="6">
    <source>
        <dbReference type="ARBA" id="ARBA00022837"/>
    </source>
</evidence>
<feature type="chain" id="PRO_5002159391" description="Peptidase S53 domain-containing protein" evidence="9">
    <location>
        <begin position="22"/>
        <end position="671"/>
    </location>
</feature>
<dbReference type="SUPFAM" id="SSF52743">
    <property type="entry name" value="Subtilisin-like"/>
    <property type="match status" value="1"/>
</dbReference>
<dbReference type="PANTHER" id="PTHR14218">
    <property type="entry name" value="PROTEASE S8 TRIPEPTIDYL PEPTIDASE I CLN2"/>
    <property type="match status" value="1"/>
</dbReference>
<dbReference type="AlphaFoldDB" id="A0A0C2YB35"/>
<dbReference type="EMBL" id="KN831770">
    <property type="protein sequence ID" value="KIM47038.1"/>
    <property type="molecule type" value="Genomic_DNA"/>
</dbReference>
<comment type="caution">
    <text evidence="8">Lacks conserved residue(s) required for the propagation of feature annotation.</text>
</comment>
<dbReference type="CDD" id="cd04056">
    <property type="entry name" value="Peptidases_S53"/>
    <property type="match status" value="1"/>
</dbReference>
<dbReference type="InterPro" id="IPR050819">
    <property type="entry name" value="Tripeptidyl-peptidase_I"/>
</dbReference>
<dbReference type="OrthoDB" id="409122at2759"/>
<reference evidence="12" key="2">
    <citation type="submission" date="2015-01" db="EMBL/GenBank/DDBJ databases">
        <title>Evolutionary Origins and Diversification of the Mycorrhizal Mutualists.</title>
        <authorList>
            <consortium name="DOE Joint Genome Institute"/>
            <consortium name="Mycorrhizal Genomics Consortium"/>
            <person name="Kohler A."/>
            <person name="Kuo A."/>
            <person name="Nagy L.G."/>
            <person name="Floudas D."/>
            <person name="Copeland A."/>
            <person name="Barry K.W."/>
            <person name="Cichocki N."/>
            <person name="Veneault-Fourrey C."/>
            <person name="LaButti K."/>
            <person name="Lindquist E.A."/>
            <person name="Lipzen A."/>
            <person name="Lundell T."/>
            <person name="Morin E."/>
            <person name="Murat C."/>
            <person name="Riley R."/>
            <person name="Ohm R."/>
            <person name="Sun H."/>
            <person name="Tunlid A."/>
            <person name="Henrissat B."/>
            <person name="Grigoriev I.V."/>
            <person name="Hibbett D.S."/>
            <person name="Martin F."/>
        </authorList>
    </citation>
    <scope>NUCLEOTIDE SEQUENCE [LARGE SCALE GENOMIC DNA]</scope>
    <source>
        <strain evidence="12">h7</strain>
    </source>
</reference>
<keyword evidence="3 8" id="KW-0479">Metal-binding</keyword>
<dbReference type="PROSITE" id="PS51695">
    <property type="entry name" value="SEDOLISIN"/>
    <property type="match status" value="1"/>
</dbReference>
<reference evidence="11 12" key="1">
    <citation type="submission" date="2014-04" db="EMBL/GenBank/DDBJ databases">
        <authorList>
            <consortium name="DOE Joint Genome Institute"/>
            <person name="Kuo A."/>
            <person name="Gay G."/>
            <person name="Dore J."/>
            <person name="Kohler A."/>
            <person name="Nagy L.G."/>
            <person name="Floudas D."/>
            <person name="Copeland A."/>
            <person name="Barry K.W."/>
            <person name="Cichocki N."/>
            <person name="Veneault-Fourrey C."/>
            <person name="LaButti K."/>
            <person name="Lindquist E.A."/>
            <person name="Lipzen A."/>
            <person name="Lundell T."/>
            <person name="Morin E."/>
            <person name="Murat C."/>
            <person name="Sun H."/>
            <person name="Tunlid A."/>
            <person name="Henrissat B."/>
            <person name="Grigoriev I.V."/>
            <person name="Hibbett D.S."/>
            <person name="Martin F."/>
            <person name="Nordberg H.P."/>
            <person name="Cantor M.N."/>
            <person name="Hua S.X."/>
        </authorList>
    </citation>
    <scope>NUCLEOTIDE SEQUENCE [LARGE SCALE GENOMIC DNA]</scope>
    <source>
        <strain evidence="12">h7</strain>
    </source>
</reference>
<keyword evidence="6 8" id="KW-0106">Calcium</keyword>
<evidence type="ECO:0000256" key="4">
    <source>
        <dbReference type="ARBA" id="ARBA00022801"/>
    </source>
</evidence>
<keyword evidence="4" id="KW-0378">Hydrolase</keyword>
<keyword evidence="5" id="KW-0720">Serine protease</keyword>
<dbReference type="GO" id="GO:0046872">
    <property type="term" value="F:metal ion binding"/>
    <property type="evidence" value="ECO:0007669"/>
    <property type="project" value="UniProtKB-UniRule"/>
</dbReference>
<accession>A0A0C2YB35</accession>
<organism evidence="11 12">
    <name type="scientific">Hebeloma cylindrosporum</name>
    <dbReference type="NCBI Taxonomy" id="76867"/>
    <lineage>
        <taxon>Eukaryota</taxon>
        <taxon>Fungi</taxon>
        <taxon>Dikarya</taxon>
        <taxon>Basidiomycota</taxon>
        <taxon>Agaricomycotina</taxon>
        <taxon>Agaricomycetes</taxon>
        <taxon>Agaricomycetidae</taxon>
        <taxon>Agaricales</taxon>
        <taxon>Agaricineae</taxon>
        <taxon>Hymenogastraceae</taxon>
        <taxon>Hebeloma</taxon>
    </lineage>
</organism>
<keyword evidence="12" id="KW-1185">Reference proteome</keyword>
<dbReference type="SMART" id="SM00944">
    <property type="entry name" value="Pro-kuma_activ"/>
    <property type="match status" value="1"/>
</dbReference>
<evidence type="ECO:0000256" key="8">
    <source>
        <dbReference type="PROSITE-ProRule" id="PRU01032"/>
    </source>
</evidence>
<dbReference type="STRING" id="686832.A0A0C2YB35"/>
<feature type="signal peptide" evidence="9">
    <location>
        <begin position="1"/>
        <end position="21"/>
    </location>
</feature>
<sequence length="671" mass="71893">MKHFIVLFAGLLLPLVRRTTASPAPHLQRRYGDLVVHEKRAFNDELEARGESNLRRRLESDVTLPLRIALKQRNLDALPEYLLSVSDPFSASYGEHWTHERILEAFAPSPKAHETVRSWLVDVGGFEESRVSVSKNGGWVEVVGGATVAEAEGLLKAEYHIFTRDEGDDVVGCQNYSLPAQVAEHVDFVVPTVQPGIKLVKSEKKRRSLARRDLPVQARDLNVGRAIPPGSLTGCDTAVVPACLKTLYNMSYTPKATDRNTFGIVSHYPLTYLQSDLDTFFGNFSPSLVGKSPTLVSINGGGIEVGPTSDVGEDGWILEYAMTLVAPQPVQLLQSGSAQTSVGGITDISFNEWLDAMDGSYCTSQGGDDFTYDPQLPNPFPGGFADHSCGTIPNATRPLVVSNSQAAHEYFFSEFYLKRQCNEFAKLGMMGVTILYAAGNTGVAGQRGYCLDDNGSLNLNGTNFTPNWPASCPWVTVVGGTQVKPSAASSNTSTAGSHPEEVWNQDLTSGFFESSGGGFSNHFDSPAYQHSAVQAYLKALGKDGKGKFNAKGRAYPDLSANANMFVNIDNGAISIDSGTSGATPTVASIITLVNDARISAGKKPVGFINPTIYSPAFANAFNDIVDGTSQGCKGLQGDRGGGFKATKGWDAATGLGTPNLGVLIEKWLALP</sequence>
<keyword evidence="9" id="KW-0732">Signal</keyword>
<comment type="subcellular location">
    <subcellularLocation>
        <location evidence="1">Secreted</location>
        <location evidence="1">Extracellular space</location>
    </subcellularLocation>
</comment>
<protein>
    <recommendedName>
        <fullName evidence="10">Peptidase S53 domain-containing protein</fullName>
    </recommendedName>
</protein>
<dbReference type="InterPro" id="IPR015366">
    <property type="entry name" value="S53_propep"/>
</dbReference>
<dbReference type="InterPro" id="IPR036852">
    <property type="entry name" value="Peptidase_S8/S53_dom_sf"/>
</dbReference>
<dbReference type="Pfam" id="PF09286">
    <property type="entry name" value="Pro-kuma_activ"/>
    <property type="match status" value="1"/>
</dbReference>
<feature type="binding site" evidence="8">
    <location>
        <position position="623"/>
    </location>
    <ligand>
        <name>Ca(2+)</name>
        <dbReference type="ChEBI" id="CHEBI:29108"/>
    </ligand>
</feature>
<dbReference type="CDD" id="cd11377">
    <property type="entry name" value="Pro-peptidase_S53"/>
    <property type="match status" value="1"/>
</dbReference>
<dbReference type="GO" id="GO:0006508">
    <property type="term" value="P:proteolysis"/>
    <property type="evidence" value="ECO:0007669"/>
    <property type="project" value="UniProtKB-KW"/>
</dbReference>
<dbReference type="GO" id="GO:0004252">
    <property type="term" value="F:serine-type endopeptidase activity"/>
    <property type="evidence" value="ECO:0007669"/>
    <property type="project" value="InterPro"/>
</dbReference>
<evidence type="ECO:0000256" key="5">
    <source>
        <dbReference type="ARBA" id="ARBA00022825"/>
    </source>
</evidence>
<dbReference type="SUPFAM" id="SSF54897">
    <property type="entry name" value="Protease propeptides/inhibitors"/>
    <property type="match status" value="1"/>
</dbReference>
<evidence type="ECO:0000256" key="2">
    <source>
        <dbReference type="ARBA" id="ARBA00022670"/>
    </source>
</evidence>
<comment type="cofactor">
    <cofactor evidence="8">
        <name>Ca(2+)</name>
        <dbReference type="ChEBI" id="CHEBI:29108"/>
    </cofactor>
    <text evidence="8">Binds 1 Ca(2+) ion per subunit.</text>
</comment>
<evidence type="ECO:0000256" key="9">
    <source>
        <dbReference type="SAM" id="SignalP"/>
    </source>
</evidence>
<evidence type="ECO:0000256" key="1">
    <source>
        <dbReference type="ARBA" id="ARBA00004239"/>
    </source>
</evidence>
<dbReference type="Gene3D" id="3.40.50.200">
    <property type="entry name" value="Peptidase S8/S53 domain"/>
    <property type="match status" value="1"/>
</dbReference>
<feature type="binding site" evidence="8">
    <location>
        <position position="648"/>
    </location>
    <ligand>
        <name>Ca(2+)</name>
        <dbReference type="ChEBI" id="CHEBI:29108"/>
    </ligand>
</feature>